<sequence>MSMLAQPKYPISSHNQVGLRRPFIHRARVSCSATTTKPRSNANAKQVVVEPRLMPPPTVVTTANPNRPIANDPSLQSTWSHRAWVAAGCTTVAIALAESLKGAADLHMWFEPILAGWVGYILADLGSGIYHWGIDNYGDENTPIFGGQIEAFQGHHKWPWTITRRQFANNLHALARAVTFTVLPIDLVCHDPVVQAFVGVCSGCIMFSQQFHAWAHGTKSRLPPLVVALQEARVLVSRSQHAAHHQPPYNNNYCIVSGVWNEFLDNTRVFEVLEMFLYFKLGVRPRSWSEPNSEWTEEIEIPSQITAQ</sequence>
<keyword evidence="2" id="KW-1185">Reference proteome</keyword>
<reference evidence="1 2" key="1">
    <citation type="journal article" date="2022" name="DNA Res.">
        <title>Chromosomal-level genome assembly of the orchid tree Bauhinia variegata (Leguminosae; Cercidoideae) supports the allotetraploid origin hypothesis of Bauhinia.</title>
        <authorList>
            <person name="Zhong Y."/>
            <person name="Chen Y."/>
            <person name="Zheng D."/>
            <person name="Pang J."/>
            <person name="Liu Y."/>
            <person name="Luo S."/>
            <person name="Meng S."/>
            <person name="Qian L."/>
            <person name="Wei D."/>
            <person name="Dai S."/>
            <person name="Zhou R."/>
        </authorList>
    </citation>
    <scope>NUCLEOTIDE SEQUENCE [LARGE SCALE GENOMIC DNA]</scope>
    <source>
        <strain evidence="1">BV-YZ2020</strain>
    </source>
</reference>
<evidence type="ECO:0000313" key="1">
    <source>
        <dbReference type="EMBL" id="KAI4306081.1"/>
    </source>
</evidence>
<protein>
    <submittedName>
        <fullName evidence="1">Uncharacterized protein</fullName>
    </submittedName>
</protein>
<proteinExistence type="predicted"/>
<comment type="caution">
    <text evidence="1">The sequence shown here is derived from an EMBL/GenBank/DDBJ whole genome shotgun (WGS) entry which is preliminary data.</text>
</comment>
<evidence type="ECO:0000313" key="2">
    <source>
        <dbReference type="Proteomes" id="UP000828941"/>
    </source>
</evidence>
<gene>
    <name evidence="1" type="ORF">L6164_029390</name>
</gene>
<organism evidence="1 2">
    <name type="scientific">Bauhinia variegata</name>
    <name type="common">Purple orchid tree</name>
    <name type="synonym">Phanera variegata</name>
    <dbReference type="NCBI Taxonomy" id="167791"/>
    <lineage>
        <taxon>Eukaryota</taxon>
        <taxon>Viridiplantae</taxon>
        <taxon>Streptophyta</taxon>
        <taxon>Embryophyta</taxon>
        <taxon>Tracheophyta</taxon>
        <taxon>Spermatophyta</taxon>
        <taxon>Magnoliopsida</taxon>
        <taxon>eudicotyledons</taxon>
        <taxon>Gunneridae</taxon>
        <taxon>Pentapetalae</taxon>
        <taxon>rosids</taxon>
        <taxon>fabids</taxon>
        <taxon>Fabales</taxon>
        <taxon>Fabaceae</taxon>
        <taxon>Cercidoideae</taxon>
        <taxon>Cercideae</taxon>
        <taxon>Bauhiniinae</taxon>
        <taxon>Bauhinia</taxon>
    </lineage>
</organism>
<dbReference type="Proteomes" id="UP000828941">
    <property type="component" value="Chromosome 12"/>
</dbReference>
<accession>A0ACB9L9Y1</accession>
<dbReference type="EMBL" id="CM039437">
    <property type="protein sequence ID" value="KAI4306081.1"/>
    <property type="molecule type" value="Genomic_DNA"/>
</dbReference>
<name>A0ACB9L9Y1_BAUVA</name>